<dbReference type="OrthoDB" id="10262320at2759"/>
<dbReference type="GO" id="GO:0005886">
    <property type="term" value="C:plasma membrane"/>
    <property type="evidence" value="ECO:0007669"/>
    <property type="project" value="TreeGrafter"/>
</dbReference>
<dbReference type="GO" id="GO:0005178">
    <property type="term" value="F:integrin binding"/>
    <property type="evidence" value="ECO:0007669"/>
    <property type="project" value="TreeGrafter"/>
</dbReference>
<dbReference type="InterPro" id="IPR036723">
    <property type="entry name" value="Alpha-catenin/vinculin-like_sf"/>
</dbReference>
<feature type="domain" description="Vinculin-binding site-containing" evidence="3">
    <location>
        <begin position="3"/>
        <end position="62"/>
    </location>
</feature>
<dbReference type="EMBL" id="BMAO01031310">
    <property type="protein sequence ID" value="GFQ74106.1"/>
    <property type="molecule type" value="Genomic_DNA"/>
</dbReference>
<evidence type="ECO:0000259" key="4">
    <source>
        <dbReference type="Pfam" id="PF21865"/>
    </source>
</evidence>
<feature type="non-terminal residue" evidence="5">
    <location>
        <position position="1"/>
    </location>
</feature>
<dbReference type="GO" id="GO:0005737">
    <property type="term" value="C:cytoplasm"/>
    <property type="evidence" value="ECO:0007669"/>
    <property type="project" value="UniProtKB-SubCell"/>
</dbReference>
<dbReference type="Proteomes" id="UP000887116">
    <property type="component" value="Unassembled WGS sequence"/>
</dbReference>
<evidence type="ECO:0000313" key="5">
    <source>
        <dbReference type="EMBL" id="GFQ74106.1"/>
    </source>
</evidence>
<dbReference type="PANTHER" id="PTHR19981:SF1">
    <property type="entry name" value="RHEA, ISOFORM B"/>
    <property type="match status" value="1"/>
</dbReference>
<dbReference type="InterPro" id="IPR015009">
    <property type="entry name" value="Vinculin-bd_dom"/>
</dbReference>
<dbReference type="AlphaFoldDB" id="A0A8X6KHT4"/>
<proteinExistence type="predicted"/>
<accession>A0A8X6KHT4</accession>
<dbReference type="Pfam" id="PF08913">
    <property type="entry name" value="VBS"/>
    <property type="match status" value="1"/>
</dbReference>
<evidence type="ECO:0000256" key="2">
    <source>
        <dbReference type="ARBA" id="ARBA00022490"/>
    </source>
</evidence>
<evidence type="ECO:0000256" key="1">
    <source>
        <dbReference type="ARBA" id="ARBA00004496"/>
    </source>
</evidence>
<feature type="domain" description="Talin 1-like rod-segment" evidence="4">
    <location>
        <begin position="63"/>
        <end position="194"/>
    </location>
</feature>
<dbReference type="Pfam" id="PF21865">
    <property type="entry name" value="TLN1-like_RS"/>
    <property type="match status" value="1"/>
</dbReference>
<organism evidence="5 6">
    <name type="scientific">Trichonephila clavata</name>
    <name type="common">Joro spider</name>
    <name type="synonym">Nephila clavata</name>
    <dbReference type="NCBI Taxonomy" id="2740835"/>
    <lineage>
        <taxon>Eukaryota</taxon>
        <taxon>Metazoa</taxon>
        <taxon>Ecdysozoa</taxon>
        <taxon>Arthropoda</taxon>
        <taxon>Chelicerata</taxon>
        <taxon>Arachnida</taxon>
        <taxon>Araneae</taxon>
        <taxon>Araneomorphae</taxon>
        <taxon>Entelegynae</taxon>
        <taxon>Araneoidea</taxon>
        <taxon>Nephilidae</taxon>
        <taxon>Trichonephila</taxon>
    </lineage>
</organism>
<keyword evidence="6" id="KW-1185">Reference proteome</keyword>
<gene>
    <name evidence="5" type="primary">TLN2</name>
    <name evidence="5" type="ORF">TNCT_546881</name>
</gene>
<dbReference type="PANTHER" id="PTHR19981">
    <property type="entry name" value="TALIN"/>
    <property type="match status" value="1"/>
</dbReference>
<comment type="caution">
    <text evidence="5">The sequence shown here is derived from an EMBL/GenBank/DDBJ whole genome shotgun (WGS) entry which is preliminary data.</text>
</comment>
<reference evidence="5" key="1">
    <citation type="submission" date="2020-07" db="EMBL/GenBank/DDBJ databases">
        <title>Multicomponent nature underlies the extraordinary mechanical properties of spider dragline silk.</title>
        <authorList>
            <person name="Kono N."/>
            <person name="Nakamura H."/>
            <person name="Mori M."/>
            <person name="Yoshida Y."/>
            <person name="Ohtoshi R."/>
            <person name="Malay A.D."/>
            <person name="Moran D.A.P."/>
            <person name="Tomita M."/>
            <person name="Numata K."/>
            <person name="Arakawa K."/>
        </authorList>
    </citation>
    <scope>NUCLEOTIDE SEQUENCE</scope>
</reference>
<evidence type="ECO:0000313" key="6">
    <source>
        <dbReference type="Proteomes" id="UP000887116"/>
    </source>
</evidence>
<name>A0A8X6KHT4_TRICU</name>
<sequence>VANRIKSSVQDLGSACIDLTKAAGSCQSNPTDTYSQRDVSDNARTVTEKVSFVLAALQAGSRGTQACINAASTVSGIIGDLDTTIMFATAGTLHAENEKETFSDHRENILKTAKALVEDTKTLVAGAASSQEQLAVAAQNAVTTIIQLAEVVKLGAASLGANNSDAQVLLINAVKDVATALGDLVQATKAASGKSIHDPA</sequence>
<dbReference type="GO" id="GO:0005925">
    <property type="term" value="C:focal adhesion"/>
    <property type="evidence" value="ECO:0007669"/>
    <property type="project" value="TreeGrafter"/>
</dbReference>
<dbReference type="GO" id="GO:0030036">
    <property type="term" value="P:actin cytoskeleton organization"/>
    <property type="evidence" value="ECO:0007669"/>
    <property type="project" value="TreeGrafter"/>
</dbReference>
<comment type="subcellular location">
    <subcellularLocation>
        <location evidence="1">Cytoplasm</location>
    </subcellularLocation>
</comment>
<dbReference type="GO" id="GO:0098609">
    <property type="term" value="P:cell-cell adhesion"/>
    <property type="evidence" value="ECO:0007669"/>
    <property type="project" value="TreeGrafter"/>
</dbReference>
<dbReference type="SUPFAM" id="SSF47220">
    <property type="entry name" value="alpha-catenin/vinculin-like"/>
    <property type="match status" value="2"/>
</dbReference>
<dbReference type="GO" id="GO:0051015">
    <property type="term" value="F:actin filament binding"/>
    <property type="evidence" value="ECO:0007669"/>
    <property type="project" value="InterPro"/>
</dbReference>
<dbReference type="InterPro" id="IPR054060">
    <property type="entry name" value="TLN1-like_RS"/>
</dbReference>
<evidence type="ECO:0000259" key="3">
    <source>
        <dbReference type="Pfam" id="PF08913"/>
    </source>
</evidence>
<protein>
    <submittedName>
        <fullName evidence="5">Talin-2</fullName>
    </submittedName>
</protein>
<keyword evidence="2" id="KW-0963">Cytoplasm</keyword>
<dbReference type="Gene3D" id="1.20.1420.10">
    <property type="entry name" value="Talin, central domain"/>
    <property type="match status" value="2"/>
</dbReference>